<accession>A0A318S2Y3</accession>
<evidence type="ECO:0000256" key="1">
    <source>
        <dbReference type="ARBA" id="ARBA00008791"/>
    </source>
</evidence>
<dbReference type="AlphaFoldDB" id="A0A318S2Y3"/>
<name>A0A318S2Y3_WILLI</name>
<gene>
    <name evidence="3" type="ORF">DFR67_105132</name>
</gene>
<evidence type="ECO:0000313" key="4">
    <source>
        <dbReference type="Proteomes" id="UP000247591"/>
    </source>
</evidence>
<protein>
    <submittedName>
        <fullName evidence="3">Nucleotide-binding universal stress UspA family protein</fullName>
    </submittedName>
</protein>
<dbReference type="Gene3D" id="3.40.50.620">
    <property type="entry name" value="HUPs"/>
    <property type="match status" value="2"/>
</dbReference>
<feature type="domain" description="UspA" evidence="2">
    <location>
        <begin position="158"/>
        <end position="296"/>
    </location>
</feature>
<dbReference type="OrthoDB" id="3174546at2"/>
<organism evidence="3 4">
    <name type="scientific">Williamsia limnetica</name>
    <dbReference type="NCBI Taxonomy" id="882452"/>
    <lineage>
        <taxon>Bacteria</taxon>
        <taxon>Bacillati</taxon>
        <taxon>Actinomycetota</taxon>
        <taxon>Actinomycetes</taxon>
        <taxon>Mycobacteriales</taxon>
        <taxon>Nocardiaceae</taxon>
        <taxon>Williamsia</taxon>
    </lineage>
</organism>
<dbReference type="Pfam" id="PF00582">
    <property type="entry name" value="Usp"/>
    <property type="match status" value="2"/>
</dbReference>
<dbReference type="Proteomes" id="UP000247591">
    <property type="component" value="Unassembled WGS sequence"/>
</dbReference>
<dbReference type="SUPFAM" id="SSF52402">
    <property type="entry name" value="Adenine nucleotide alpha hydrolases-like"/>
    <property type="match status" value="2"/>
</dbReference>
<evidence type="ECO:0000313" key="3">
    <source>
        <dbReference type="EMBL" id="PYE17987.1"/>
    </source>
</evidence>
<keyword evidence="4" id="KW-1185">Reference proteome</keyword>
<feature type="domain" description="UspA" evidence="2">
    <location>
        <begin position="6"/>
        <end position="144"/>
    </location>
</feature>
<comment type="caution">
    <text evidence="3">The sequence shown here is derived from an EMBL/GenBank/DDBJ whole genome shotgun (WGS) entry which is preliminary data.</text>
</comment>
<reference evidence="3 4" key="1">
    <citation type="submission" date="2018-06" db="EMBL/GenBank/DDBJ databases">
        <title>Genomic Encyclopedia of Type Strains, Phase IV (KMG-IV): sequencing the most valuable type-strain genomes for metagenomic binning, comparative biology and taxonomic classification.</title>
        <authorList>
            <person name="Goeker M."/>
        </authorList>
    </citation>
    <scope>NUCLEOTIDE SEQUENCE [LARGE SCALE GENOMIC DNA]</scope>
    <source>
        <strain evidence="3 4">DSM 45521</strain>
    </source>
</reference>
<dbReference type="CDD" id="cd00293">
    <property type="entry name" value="USP-like"/>
    <property type="match status" value="1"/>
</dbReference>
<evidence type="ECO:0000259" key="2">
    <source>
        <dbReference type="Pfam" id="PF00582"/>
    </source>
</evidence>
<dbReference type="InterPro" id="IPR006015">
    <property type="entry name" value="Universal_stress_UspA"/>
</dbReference>
<dbReference type="PANTHER" id="PTHR46268:SF6">
    <property type="entry name" value="UNIVERSAL STRESS PROTEIN UP12"/>
    <property type="match status" value="1"/>
</dbReference>
<proteinExistence type="inferred from homology"/>
<dbReference type="EMBL" id="QJSP01000005">
    <property type="protein sequence ID" value="PYE17987.1"/>
    <property type="molecule type" value="Genomic_DNA"/>
</dbReference>
<dbReference type="InterPro" id="IPR006016">
    <property type="entry name" value="UspA"/>
</dbReference>
<dbReference type="RefSeq" id="WP_110469364.1">
    <property type="nucleotide sequence ID" value="NZ_QJSP01000005.1"/>
</dbReference>
<dbReference type="InterPro" id="IPR014729">
    <property type="entry name" value="Rossmann-like_a/b/a_fold"/>
</dbReference>
<comment type="similarity">
    <text evidence="1">Belongs to the universal stress protein A family.</text>
</comment>
<dbReference type="PANTHER" id="PTHR46268">
    <property type="entry name" value="STRESS RESPONSE PROTEIN NHAX"/>
    <property type="match status" value="1"/>
</dbReference>
<dbReference type="PRINTS" id="PR01438">
    <property type="entry name" value="UNVRSLSTRESS"/>
</dbReference>
<sequence>MSTDTRAVIVGIDGSEAALGAARWAADFAAKSGSPLELLHAIPRLEWYFANAMVFSPEALADELATDGDKKLDAAEAEIRASHPDLPMTRRIVNEAAAKAFAVASDTARLIVIGSHWSSAASDLILGGHVIRIVNQATCPVLVWRESEATRTGKPLPVVVGVDESDNSLRALRAAFATAEVLGAPLTVAHMWETGPAVGLGYGEGPVDWNLLHLLQSTQEEKLDEIVAPLRKEFPGAHVHKVYTDVGPAKGLKDLSKEAQLVVVGSKGHGKLSGAILGSVSQSLIHHAECSVLVTP</sequence>